<protein>
    <submittedName>
        <fullName evidence="2">Putative secreted protein</fullName>
    </submittedName>
</protein>
<proteinExistence type="predicted"/>
<feature type="signal peptide" evidence="1">
    <location>
        <begin position="1"/>
        <end position="20"/>
    </location>
</feature>
<evidence type="ECO:0000256" key="1">
    <source>
        <dbReference type="SAM" id="SignalP"/>
    </source>
</evidence>
<dbReference type="EMBL" id="GGFK01014166">
    <property type="protein sequence ID" value="MBW47487.1"/>
    <property type="molecule type" value="Transcribed_RNA"/>
</dbReference>
<dbReference type="AlphaFoldDB" id="A0A2M4B386"/>
<reference evidence="2" key="1">
    <citation type="submission" date="2018-01" db="EMBL/GenBank/DDBJ databases">
        <title>An insight into the sialome of Amazonian anophelines.</title>
        <authorList>
            <person name="Ribeiro J.M."/>
            <person name="Scarpassa V."/>
            <person name="Calvo E."/>
        </authorList>
    </citation>
    <scope>NUCLEOTIDE SEQUENCE</scope>
    <source>
        <tissue evidence="2">Salivary glands</tissue>
    </source>
</reference>
<accession>A0A2M4B386</accession>
<keyword evidence="1" id="KW-0732">Signal</keyword>
<sequence>MTVVVVVLVFLWRGVPLSNAASSSWLRRLAALIRSGQICWLFCATHSRSPIRVSNLNHSRRVRSASRDLADGCWHETKWMYHLRQAHCTESSRPIGLLRHRSARPHSAVRCSLVPVHP</sequence>
<evidence type="ECO:0000313" key="2">
    <source>
        <dbReference type="EMBL" id="MBW47487.1"/>
    </source>
</evidence>
<feature type="chain" id="PRO_5014869587" evidence="1">
    <location>
        <begin position="21"/>
        <end position="118"/>
    </location>
</feature>
<name>A0A2M4B386_9DIPT</name>
<organism evidence="2">
    <name type="scientific">Anopheles triannulatus</name>
    <dbReference type="NCBI Taxonomy" id="58253"/>
    <lineage>
        <taxon>Eukaryota</taxon>
        <taxon>Metazoa</taxon>
        <taxon>Ecdysozoa</taxon>
        <taxon>Arthropoda</taxon>
        <taxon>Hexapoda</taxon>
        <taxon>Insecta</taxon>
        <taxon>Pterygota</taxon>
        <taxon>Neoptera</taxon>
        <taxon>Endopterygota</taxon>
        <taxon>Diptera</taxon>
        <taxon>Nematocera</taxon>
        <taxon>Culicoidea</taxon>
        <taxon>Culicidae</taxon>
        <taxon>Anophelinae</taxon>
        <taxon>Anopheles</taxon>
    </lineage>
</organism>